<reference evidence="1" key="1">
    <citation type="journal article" date="2019" name="Sci. Rep.">
        <title>Draft genome of Tanacetum cinerariifolium, the natural source of mosquito coil.</title>
        <authorList>
            <person name="Yamashiro T."/>
            <person name="Shiraishi A."/>
            <person name="Satake H."/>
            <person name="Nakayama K."/>
        </authorList>
    </citation>
    <scope>NUCLEOTIDE SEQUENCE</scope>
</reference>
<proteinExistence type="predicted"/>
<sequence length="174" mass="18728">LSDSEGEEAATKEQDIDLDVLYKLASTSLGGDSTVEAAYTIYKASQDAHASSDVGYDAAEVPADTTIPFRRTSTTRRRLRKPFTSSASEQFPANISAVEDTLPASEDIPTAATTIPAGSSMDHAAQAERVASPNEQGTWLSDQRRRKLDVAQLIYTEADWLELMAKIATNSALS</sequence>
<accession>A0A699TY76</accession>
<protein>
    <submittedName>
        <fullName evidence="1">Uncharacterized protein</fullName>
    </submittedName>
</protein>
<gene>
    <name evidence="1" type="ORF">Tci_886015</name>
</gene>
<dbReference type="AlphaFoldDB" id="A0A699TY76"/>
<dbReference type="EMBL" id="BKCJ011276641">
    <property type="protein sequence ID" value="GFD14046.1"/>
    <property type="molecule type" value="Genomic_DNA"/>
</dbReference>
<feature type="non-terminal residue" evidence="1">
    <location>
        <position position="1"/>
    </location>
</feature>
<organism evidence="1">
    <name type="scientific">Tanacetum cinerariifolium</name>
    <name type="common">Dalmatian daisy</name>
    <name type="synonym">Chrysanthemum cinerariifolium</name>
    <dbReference type="NCBI Taxonomy" id="118510"/>
    <lineage>
        <taxon>Eukaryota</taxon>
        <taxon>Viridiplantae</taxon>
        <taxon>Streptophyta</taxon>
        <taxon>Embryophyta</taxon>
        <taxon>Tracheophyta</taxon>
        <taxon>Spermatophyta</taxon>
        <taxon>Magnoliopsida</taxon>
        <taxon>eudicotyledons</taxon>
        <taxon>Gunneridae</taxon>
        <taxon>Pentapetalae</taxon>
        <taxon>asterids</taxon>
        <taxon>campanulids</taxon>
        <taxon>Asterales</taxon>
        <taxon>Asteraceae</taxon>
        <taxon>Asteroideae</taxon>
        <taxon>Anthemideae</taxon>
        <taxon>Anthemidinae</taxon>
        <taxon>Tanacetum</taxon>
    </lineage>
</organism>
<comment type="caution">
    <text evidence="1">The sequence shown here is derived from an EMBL/GenBank/DDBJ whole genome shotgun (WGS) entry which is preliminary data.</text>
</comment>
<evidence type="ECO:0000313" key="1">
    <source>
        <dbReference type="EMBL" id="GFD14046.1"/>
    </source>
</evidence>
<name>A0A699TY76_TANCI</name>
<feature type="non-terminal residue" evidence="1">
    <location>
        <position position="174"/>
    </location>
</feature>